<evidence type="ECO:0000313" key="2">
    <source>
        <dbReference type="Proteomes" id="UP000184096"/>
    </source>
</evidence>
<evidence type="ECO:0000313" key="1">
    <source>
        <dbReference type="EMBL" id="SHN83094.1"/>
    </source>
</evidence>
<proteinExistence type="predicted"/>
<dbReference type="EMBL" id="LT670849">
    <property type="protein sequence ID" value="SHN83094.1"/>
    <property type="molecule type" value="Genomic_DNA"/>
</dbReference>
<dbReference type="Proteomes" id="UP000184096">
    <property type="component" value="Chromosome I"/>
</dbReference>
<organism evidence="1 2">
    <name type="scientific">Bradyrhizobium erythrophlei</name>
    <dbReference type="NCBI Taxonomy" id="1437360"/>
    <lineage>
        <taxon>Bacteria</taxon>
        <taxon>Pseudomonadati</taxon>
        <taxon>Pseudomonadota</taxon>
        <taxon>Alphaproteobacteria</taxon>
        <taxon>Hyphomicrobiales</taxon>
        <taxon>Nitrobacteraceae</taxon>
        <taxon>Bradyrhizobium</taxon>
    </lineage>
</organism>
<dbReference type="AlphaFoldDB" id="A0A1M7UJH3"/>
<reference evidence="2" key="1">
    <citation type="submission" date="2016-11" db="EMBL/GenBank/DDBJ databases">
        <authorList>
            <person name="Varghese N."/>
            <person name="Submissions S."/>
        </authorList>
    </citation>
    <scope>NUCLEOTIDE SEQUENCE [LARGE SCALE GENOMIC DNA]</scope>
    <source>
        <strain evidence="2">GAS401</strain>
    </source>
</reference>
<gene>
    <name evidence="1" type="ORF">SAMN05444170_5398</name>
</gene>
<protein>
    <submittedName>
        <fullName evidence="1">Uncharacterized protein</fullName>
    </submittedName>
</protein>
<sequence length="55" mass="6313">MAKKEKEKILAPICTECGGRMSRYTTLPKIEQRPRINVFRCDHCGSTTITSKEKQ</sequence>
<keyword evidence="2" id="KW-1185">Reference proteome</keyword>
<name>A0A1M7UJH3_9BRAD</name>
<accession>A0A1M7UJH3</accession>